<keyword evidence="3" id="KW-1185">Reference proteome</keyword>
<dbReference type="RefSeq" id="WP_029314025.1">
    <property type="nucleotide sequence ID" value="NZ_FTNE01000027.1"/>
</dbReference>
<reference evidence="2 3" key="1">
    <citation type="submission" date="2017-01" db="EMBL/GenBank/DDBJ databases">
        <authorList>
            <person name="Varghese N."/>
            <person name="Submissions S."/>
        </authorList>
    </citation>
    <scope>NUCLEOTIDE SEQUENCE [LARGE SCALE GENOMIC DNA]</scope>
    <source>
        <strain evidence="2 3">ATCC 35905</strain>
    </source>
</reference>
<name>A0A8G2FLN8_ACIRU</name>
<dbReference type="InterPro" id="IPR009562">
    <property type="entry name" value="DUF1178"/>
</dbReference>
<feature type="region of interest" description="Disordered" evidence="1">
    <location>
        <begin position="52"/>
        <end position="86"/>
    </location>
</feature>
<comment type="caution">
    <text evidence="2">The sequence shown here is derived from an EMBL/GenBank/DDBJ whole genome shotgun (WGS) entry which is preliminary data.</text>
</comment>
<dbReference type="Pfam" id="PF06676">
    <property type="entry name" value="DUF1178"/>
    <property type="match status" value="1"/>
</dbReference>
<evidence type="ECO:0000256" key="1">
    <source>
        <dbReference type="SAM" id="MobiDB-lite"/>
    </source>
</evidence>
<dbReference type="Proteomes" id="UP000186308">
    <property type="component" value="Unassembled WGS sequence"/>
</dbReference>
<dbReference type="OrthoDB" id="9799894at2"/>
<proteinExistence type="predicted"/>
<protein>
    <recommendedName>
        <fullName evidence="4">DUF1178 family protein</fullName>
    </recommendedName>
</protein>
<dbReference type="EMBL" id="FTNE01000027">
    <property type="protein sequence ID" value="SIR37359.1"/>
    <property type="molecule type" value="Genomic_DNA"/>
</dbReference>
<evidence type="ECO:0008006" key="4">
    <source>
        <dbReference type="Google" id="ProtNLM"/>
    </source>
</evidence>
<dbReference type="AlphaFoldDB" id="A0A8G2FLN8"/>
<feature type="compositionally biased region" description="Pro residues" evidence="1">
    <location>
        <begin position="60"/>
        <end position="78"/>
    </location>
</feature>
<organism evidence="2 3">
    <name type="scientific">Acidiphilium rubrum</name>
    <dbReference type="NCBI Taxonomy" id="526"/>
    <lineage>
        <taxon>Bacteria</taxon>
        <taxon>Pseudomonadati</taxon>
        <taxon>Pseudomonadota</taxon>
        <taxon>Alphaproteobacteria</taxon>
        <taxon>Acetobacterales</taxon>
        <taxon>Acidocellaceae</taxon>
        <taxon>Acidiphilium</taxon>
    </lineage>
</organism>
<evidence type="ECO:0000313" key="3">
    <source>
        <dbReference type="Proteomes" id="UP000186308"/>
    </source>
</evidence>
<evidence type="ECO:0000313" key="2">
    <source>
        <dbReference type="EMBL" id="SIR37359.1"/>
    </source>
</evidence>
<dbReference type="PIRSF" id="PIRSF032131">
    <property type="entry name" value="UCP032131"/>
    <property type="match status" value="1"/>
</dbReference>
<gene>
    <name evidence="2" type="ORF">SAMN05421828_1276</name>
</gene>
<sequence length="159" mass="17044">MIHYQLQCATGHEFDGWFKSSASFDRQAARHLLECPTCGTNAVERAIMAPRIGGKSRAPDPTPPDPTPPAADPSPTPPATAIAGPMPAEMRALLARVRREVEARCDYVGPEFAAEARRIHDGEAEPRGIYGEATEAEADSLADDGITIGRIPWVPLADS</sequence>
<accession>A0A8G2FLN8</accession>